<evidence type="ECO:0000256" key="1">
    <source>
        <dbReference type="ARBA" id="ARBA00022801"/>
    </source>
</evidence>
<dbReference type="EMBL" id="CAVNYO010000444">
    <property type="protein sequence ID" value="CAK5281564.1"/>
    <property type="molecule type" value="Genomic_DNA"/>
</dbReference>
<dbReference type="Gene3D" id="3.40.50.1820">
    <property type="entry name" value="alpha/beta hydrolase"/>
    <property type="match status" value="1"/>
</dbReference>
<dbReference type="GO" id="GO:0016787">
    <property type="term" value="F:hydrolase activity"/>
    <property type="evidence" value="ECO:0007669"/>
    <property type="project" value="UniProtKB-KW"/>
</dbReference>
<name>A0AAD2HSG7_9AGAR</name>
<dbReference type="SUPFAM" id="SSF53474">
    <property type="entry name" value="alpha/beta-Hydrolases"/>
    <property type="match status" value="1"/>
</dbReference>
<gene>
    <name evidence="3" type="ORF">MYCIT1_LOCUS32777</name>
</gene>
<organism evidence="3 4">
    <name type="scientific">Mycena citricolor</name>
    <dbReference type="NCBI Taxonomy" id="2018698"/>
    <lineage>
        <taxon>Eukaryota</taxon>
        <taxon>Fungi</taxon>
        <taxon>Dikarya</taxon>
        <taxon>Basidiomycota</taxon>
        <taxon>Agaricomycotina</taxon>
        <taxon>Agaricomycetes</taxon>
        <taxon>Agaricomycetidae</taxon>
        <taxon>Agaricales</taxon>
        <taxon>Marasmiineae</taxon>
        <taxon>Mycenaceae</taxon>
        <taxon>Mycena</taxon>
    </lineage>
</organism>
<evidence type="ECO:0000313" key="3">
    <source>
        <dbReference type="EMBL" id="CAK5281564.1"/>
    </source>
</evidence>
<feature type="non-terminal residue" evidence="3">
    <location>
        <position position="1"/>
    </location>
</feature>
<comment type="caution">
    <text evidence="3">The sequence shown here is derived from an EMBL/GenBank/DDBJ whole genome shotgun (WGS) entry which is preliminary data.</text>
</comment>
<proteinExistence type="predicted"/>
<accession>A0AAD2HSG7</accession>
<dbReference type="InterPro" id="IPR013094">
    <property type="entry name" value="AB_hydrolase_3"/>
</dbReference>
<evidence type="ECO:0000259" key="2">
    <source>
        <dbReference type="Pfam" id="PF07859"/>
    </source>
</evidence>
<dbReference type="PANTHER" id="PTHR48081">
    <property type="entry name" value="AB HYDROLASE SUPERFAMILY PROTEIN C4A8.06C"/>
    <property type="match status" value="1"/>
</dbReference>
<dbReference type="InterPro" id="IPR050300">
    <property type="entry name" value="GDXG_lipolytic_enzyme"/>
</dbReference>
<keyword evidence="1" id="KW-0378">Hydrolase</keyword>
<dbReference type="Proteomes" id="UP001295794">
    <property type="component" value="Unassembled WGS sequence"/>
</dbReference>
<evidence type="ECO:0000313" key="4">
    <source>
        <dbReference type="Proteomes" id="UP001295794"/>
    </source>
</evidence>
<dbReference type="Pfam" id="PF07859">
    <property type="entry name" value="Abhydrolase_3"/>
    <property type="match status" value="1"/>
</dbReference>
<reference evidence="3" key="1">
    <citation type="submission" date="2023-11" db="EMBL/GenBank/DDBJ databases">
        <authorList>
            <person name="De Vega J J."/>
            <person name="De Vega J J."/>
        </authorList>
    </citation>
    <scope>NUCLEOTIDE SEQUENCE</scope>
</reference>
<protein>
    <recommendedName>
        <fullName evidence="2">Alpha/beta hydrolase fold-3 domain-containing protein</fullName>
    </recommendedName>
</protein>
<dbReference type="PANTHER" id="PTHR48081:SF26">
    <property type="entry name" value="ALPHA_BETA HYDROLASE FOLD-3 DOMAIN-CONTAINING PROTEIN"/>
    <property type="match status" value="1"/>
</dbReference>
<dbReference type="InterPro" id="IPR029058">
    <property type="entry name" value="AB_hydrolase_fold"/>
</dbReference>
<feature type="domain" description="Alpha/beta hydrolase fold-3" evidence="2">
    <location>
        <begin position="169"/>
        <end position="398"/>
    </location>
</feature>
<keyword evidence="4" id="KW-1185">Reference proteome</keyword>
<sequence length="421" mass="46202">ARPPQTGCISTSFQPCHYSNDAAPPALNYAPYRHQPAKAVFLLWQLCSAVLRIPYYALSSAIPSSRPRQSWTFRRAFRVKLLRYLSSLGLYVGYIMKVPDHLALKLGPEYHGLWVEPVDITSLPGNLKRWAAAADISAVRLPGYWIHRKDAKIELGAPLMPGEKILYALHGGGYTRLSAHPGDITSAIPRGFLDHVEPVLRTFSIEYRLSTTTPYPKAHSFPAALIDALTGYHYLVNTLGFSADDIIVEGDSAGGNLALALVRYLSENPNPKLPVPGALVLLSPWCDMGNSHSSPGSSIFTCRPSDYIAIPENGIYYETVAFAGPFGLGALDFNAYFSPASKNIPDVSFSGFPRTFISAGGSEILVDSIRTLRDKMVKSMGAARVEYLEMEDAVHDFVVLASIHERERTETLNAIAKWISS</sequence>
<dbReference type="AlphaFoldDB" id="A0AAD2HSG7"/>